<feature type="transmembrane region" description="Helical" evidence="1">
    <location>
        <begin position="84"/>
        <end position="104"/>
    </location>
</feature>
<gene>
    <name evidence="2" type="ORF">SAMN05661109_01805</name>
</gene>
<reference evidence="3" key="1">
    <citation type="submission" date="2016-10" db="EMBL/GenBank/DDBJ databases">
        <authorList>
            <person name="Varghese N."/>
            <person name="Submissions S."/>
        </authorList>
    </citation>
    <scope>NUCLEOTIDE SEQUENCE [LARGE SCALE GENOMIC DNA]</scope>
    <source>
        <strain evidence="3">DSM 20524</strain>
    </source>
</reference>
<evidence type="ECO:0000313" key="3">
    <source>
        <dbReference type="Proteomes" id="UP000198929"/>
    </source>
</evidence>
<dbReference type="Proteomes" id="UP000198929">
    <property type="component" value="Unassembled WGS sequence"/>
</dbReference>
<evidence type="ECO:0000313" key="2">
    <source>
        <dbReference type="EMBL" id="SES09038.1"/>
    </source>
</evidence>
<dbReference type="EMBL" id="FOGQ01000008">
    <property type="protein sequence ID" value="SES09038.1"/>
    <property type="molecule type" value="Genomic_DNA"/>
</dbReference>
<sequence length="532" mass="56566">MQTIHNALTLTRLNLTLKRGYLLAWILPILAITAIFPYAYFEYYPTLADRQGVVQGLSGNIGTRAIYGLIDAPGTVGQMTTWEAAMWTGLLGAIMIALLMADLYRRPEHTGLAELTRSTGIRANTPWIAATITGVMASVTIGALSSLILILLPLPREEIPIDGAVAFGITLILVLVGSMLSAQVVLLLVNDGATLTRTVLLSVALSYVIRIVADTQDIAWLNWASPLGWREIIGPFTENDYTRAGILATVCAVAGVLIGLLESQRPFAQGFIPARDSSHRARPIRGIIHLRWALNKGGILAWMAIVGISTAFLMSLSGDIAELIGGEATTGQVFRDLLGGTDAYQAFIAYICQMITIMIAAAGIGQITTYRAEEKARTVDAQRSTGVRRYAPLAAASVVALGTVIALIAVMHASGALGLASQEATLDDDYCALAWSSWTLLGAALLLTGIAVAIVGCVPRATGWAWVPLAASAVVTLMGEILQLPDWVIDLSPLSYALEPGSDQWWIPVLLGATGVVLVLVGLVGSSKRDIR</sequence>
<proteinExistence type="predicted"/>
<feature type="transmembrane region" description="Helical" evidence="1">
    <location>
        <begin position="241"/>
        <end position="261"/>
    </location>
</feature>
<keyword evidence="1" id="KW-0472">Membrane</keyword>
<feature type="transmembrane region" description="Helical" evidence="1">
    <location>
        <begin position="164"/>
        <end position="188"/>
    </location>
</feature>
<dbReference type="RefSeq" id="WP_231910079.1">
    <property type="nucleotide sequence ID" value="NZ_CP047199.1"/>
</dbReference>
<feature type="transmembrane region" description="Helical" evidence="1">
    <location>
        <begin position="347"/>
        <end position="369"/>
    </location>
</feature>
<feature type="transmembrane region" description="Helical" evidence="1">
    <location>
        <begin position="505"/>
        <end position="525"/>
    </location>
</feature>
<dbReference type="AlphaFoldDB" id="A0A1H9UIC4"/>
<feature type="transmembrane region" description="Helical" evidence="1">
    <location>
        <begin position="21"/>
        <end position="41"/>
    </location>
</feature>
<keyword evidence="3" id="KW-1185">Reference proteome</keyword>
<keyword evidence="1" id="KW-0812">Transmembrane</keyword>
<keyword evidence="1" id="KW-1133">Transmembrane helix</keyword>
<feature type="transmembrane region" description="Helical" evidence="1">
    <location>
        <begin position="465"/>
        <end position="485"/>
    </location>
</feature>
<feature type="transmembrane region" description="Helical" evidence="1">
    <location>
        <begin position="299"/>
        <end position="317"/>
    </location>
</feature>
<accession>A0A1H9UIC4</accession>
<name>A0A1H9UIC4_9CORY</name>
<protein>
    <submittedName>
        <fullName evidence="2">ABC-2 type transport system permease protein</fullName>
    </submittedName>
</protein>
<evidence type="ECO:0000256" key="1">
    <source>
        <dbReference type="SAM" id="Phobius"/>
    </source>
</evidence>
<feature type="transmembrane region" description="Helical" evidence="1">
    <location>
        <begin position="200"/>
        <end position="221"/>
    </location>
</feature>
<feature type="transmembrane region" description="Helical" evidence="1">
    <location>
        <begin position="390"/>
        <end position="413"/>
    </location>
</feature>
<feature type="transmembrane region" description="Helical" evidence="1">
    <location>
        <begin position="125"/>
        <end position="152"/>
    </location>
</feature>
<feature type="transmembrane region" description="Helical" evidence="1">
    <location>
        <begin position="433"/>
        <end position="458"/>
    </location>
</feature>
<dbReference type="STRING" id="1121357.SAMN05661109_01805"/>
<organism evidence="2 3">
    <name type="scientific">Corynebacterium cystitidis DSM 20524</name>
    <dbReference type="NCBI Taxonomy" id="1121357"/>
    <lineage>
        <taxon>Bacteria</taxon>
        <taxon>Bacillati</taxon>
        <taxon>Actinomycetota</taxon>
        <taxon>Actinomycetes</taxon>
        <taxon>Mycobacteriales</taxon>
        <taxon>Corynebacteriaceae</taxon>
        <taxon>Corynebacterium</taxon>
    </lineage>
</organism>